<comment type="subunit">
    <text evidence="6">The basal body constitutes a major portion of the flagellar organelle and consists of a number of rings mounted on a central rod.</text>
</comment>
<evidence type="ECO:0000256" key="3">
    <source>
        <dbReference type="ARBA" id="ARBA00014376"/>
    </source>
</evidence>
<evidence type="ECO:0000256" key="5">
    <source>
        <dbReference type="ARBA" id="ARBA00024934"/>
    </source>
</evidence>
<dbReference type="PATRIC" id="fig|1150625.3.peg.1282"/>
<keyword evidence="9" id="KW-1185">Reference proteome</keyword>
<dbReference type="Pfam" id="PF00460">
    <property type="entry name" value="Flg_bb_rod"/>
    <property type="match status" value="1"/>
</dbReference>
<accession>A0A147KA00</accession>
<dbReference type="InterPro" id="IPR006300">
    <property type="entry name" value="FlgB"/>
</dbReference>
<name>A0A147KA00_9BACI</name>
<dbReference type="NCBIfam" id="TIGR01396">
    <property type="entry name" value="FlgB"/>
    <property type="match status" value="1"/>
</dbReference>
<keyword evidence="8" id="KW-0969">Cilium</keyword>
<protein>
    <recommendedName>
        <fullName evidence="3 6">Flagellar basal body rod protein FlgB</fullName>
    </recommendedName>
</protein>
<comment type="caution">
    <text evidence="8">The sequence shown here is derived from an EMBL/GenBank/DDBJ whole genome shotgun (WGS) entry which is preliminary data.</text>
</comment>
<dbReference type="RefSeq" id="WP_059350817.1">
    <property type="nucleotide sequence ID" value="NZ_LDYG01000024.1"/>
</dbReference>
<dbReference type="STRING" id="1150625.Q75_06125"/>
<dbReference type="GO" id="GO:0071978">
    <property type="term" value="P:bacterial-type flagellum-dependent swarming motility"/>
    <property type="evidence" value="ECO:0007669"/>
    <property type="project" value="TreeGrafter"/>
</dbReference>
<dbReference type="PANTHER" id="PTHR30435:SF12">
    <property type="entry name" value="FLAGELLAR BASAL BODY ROD PROTEIN FLGB"/>
    <property type="match status" value="1"/>
</dbReference>
<evidence type="ECO:0000256" key="2">
    <source>
        <dbReference type="ARBA" id="ARBA00009677"/>
    </source>
</evidence>
<evidence type="ECO:0000256" key="1">
    <source>
        <dbReference type="ARBA" id="ARBA00004117"/>
    </source>
</evidence>
<dbReference type="PANTHER" id="PTHR30435">
    <property type="entry name" value="FLAGELLAR PROTEIN"/>
    <property type="match status" value="1"/>
</dbReference>
<dbReference type="PIRSF" id="PIRSF002889">
    <property type="entry name" value="Rod_FlgB"/>
    <property type="match status" value="1"/>
</dbReference>
<evidence type="ECO:0000313" key="8">
    <source>
        <dbReference type="EMBL" id="KUP07201.1"/>
    </source>
</evidence>
<evidence type="ECO:0000259" key="7">
    <source>
        <dbReference type="Pfam" id="PF00460"/>
    </source>
</evidence>
<keyword evidence="4 6" id="KW-0975">Bacterial flagellum</keyword>
<dbReference type="InterPro" id="IPR001444">
    <property type="entry name" value="Flag_bb_rod_N"/>
</dbReference>
<reference evidence="8 9" key="1">
    <citation type="journal article" date="2016" name="Front. Microbiol.">
        <title>Microevolution Analysis of Bacillus coahuilensis Unveils Differences in Phosphorus Acquisition Strategies and Their Regulation.</title>
        <authorList>
            <person name="Gomez-Lunar Z."/>
            <person name="Hernandez-Gonzalez I."/>
            <person name="Rodriguez-Torres M.D."/>
            <person name="Souza V."/>
            <person name="Olmedo-Alvarez G."/>
        </authorList>
    </citation>
    <scope>NUCLEOTIDE SEQUENCE [LARGE SCALE GENOMIC DNA]</scope>
    <source>
        <strain evidence="9">p1.1.43</strain>
    </source>
</reference>
<evidence type="ECO:0000256" key="4">
    <source>
        <dbReference type="ARBA" id="ARBA00023143"/>
    </source>
</evidence>
<sequence>MKLFSATTQSLEAGLNYSADKQKAISQNIANVDTPNYKAKDVKFESYFKKSVADIQANVTSDKHMSFKPTSATGTSAAPYNSSDFIYHHNGNGVDVDKEMADLATNQIYYNSLIQQLNHKYSMITTVVKGAK</sequence>
<evidence type="ECO:0000313" key="9">
    <source>
        <dbReference type="Proteomes" id="UP000074108"/>
    </source>
</evidence>
<organism evidence="8 9">
    <name type="scientific">Bacillus coahuilensis p1.1.43</name>
    <dbReference type="NCBI Taxonomy" id="1150625"/>
    <lineage>
        <taxon>Bacteria</taxon>
        <taxon>Bacillati</taxon>
        <taxon>Bacillota</taxon>
        <taxon>Bacilli</taxon>
        <taxon>Bacillales</taxon>
        <taxon>Bacillaceae</taxon>
        <taxon>Bacillus</taxon>
    </lineage>
</organism>
<comment type="subcellular location">
    <subcellularLocation>
        <location evidence="1 6">Bacterial flagellum basal body</location>
    </subcellularLocation>
</comment>
<dbReference type="Proteomes" id="UP000074108">
    <property type="component" value="Unassembled WGS sequence"/>
</dbReference>
<feature type="domain" description="Flagellar basal body rod protein N-terminal" evidence="7">
    <location>
        <begin position="14"/>
        <end position="38"/>
    </location>
</feature>
<keyword evidence="8" id="KW-0966">Cell projection</keyword>
<comment type="function">
    <text evidence="5 6">Structural component of flagellum, the bacterial motility apparatus. Part of the rod structure of flagellar basal body.</text>
</comment>
<dbReference type="OrthoDB" id="9792068at2"/>
<dbReference type="AlphaFoldDB" id="A0A147KA00"/>
<comment type="similarity">
    <text evidence="2 6">Belongs to the flagella basal body rod proteins family.</text>
</comment>
<dbReference type="GO" id="GO:0030694">
    <property type="term" value="C:bacterial-type flagellum basal body, rod"/>
    <property type="evidence" value="ECO:0007669"/>
    <property type="project" value="InterPro"/>
</dbReference>
<dbReference type="EMBL" id="LDYG01000024">
    <property type="protein sequence ID" value="KUP07201.1"/>
    <property type="molecule type" value="Genomic_DNA"/>
</dbReference>
<gene>
    <name evidence="8" type="ORF">Q75_06125</name>
</gene>
<proteinExistence type="inferred from homology"/>
<keyword evidence="8" id="KW-0282">Flagellum</keyword>
<evidence type="ECO:0000256" key="6">
    <source>
        <dbReference type="PIRNR" id="PIRNR002889"/>
    </source>
</evidence>